<keyword evidence="5" id="KW-1185">Reference proteome</keyword>
<sequence length="486" mass="52563">MTTRIVAVAALGLLCHANAVSAQDNSGACAKILEPANGRPVFGGGWVGQVAANKLNSPRGIILDNNGNLLVVERSRGIRRITWKDDGGVCVNVDKSESLVQMSELNHGIELSEDGKTLYASTADVVYSWNYDAAAGTVSDRKTLVQNMTNSGHTSRTLMLSRKQKGMLLVSRGSAENMDMKTRNVASGISQIRAFDLNNMPDGRPFNHASEGKLIGWGLRNSVGIAEHPVTGGIYSVENSADDVERMGRDIHRDNPGEEMNFHGPLNDSSLHGRNYGYPDCFALWDTNIPDRGSMTTGSQFALGNIQGVNDEKCAKDYQAPRLTFEAHTAPLDMKFSKDGSEAYVSFHGSWNRDDPIGYRLSRIQFENGEPKERPDSRSPTSDIMSNPDLSACPRDRCFRPVGLAVDSQGRIFMSSDSTGEIFVLRQADKSTSGTGNGGNNAGGGNGSAALWFMNTQYESHPSPLILVAPVYLEVSCLCCTIATPD</sequence>
<gene>
    <name evidence="4" type="ORF">MCOR33_005229</name>
</gene>
<dbReference type="InterPro" id="IPR011042">
    <property type="entry name" value="6-blade_b-propeller_TolB-like"/>
</dbReference>
<keyword evidence="2" id="KW-0732">Signal</keyword>
<organism evidence="4 5">
    <name type="scientific">Pyricularia grisea</name>
    <name type="common">Crabgrass-specific blast fungus</name>
    <name type="synonym">Magnaporthe grisea</name>
    <dbReference type="NCBI Taxonomy" id="148305"/>
    <lineage>
        <taxon>Eukaryota</taxon>
        <taxon>Fungi</taxon>
        <taxon>Dikarya</taxon>
        <taxon>Ascomycota</taxon>
        <taxon>Pezizomycotina</taxon>
        <taxon>Sordariomycetes</taxon>
        <taxon>Sordariomycetidae</taxon>
        <taxon>Magnaporthales</taxon>
        <taxon>Pyriculariaceae</taxon>
        <taxon>Pyricularia</taxon>
    </lineage>
</organism>
<evidence type="ECO:0000313" key="4">
    <source>
        <dbReference type="EMBL" id="KAI6298700.1"/>
    </source>
</evidence>
<dbReference type="SUPFAM" id="SSF50952">
    <property type="entry name" value="Soluble quinoprotein glucose dehydrogenase"/>
    <property type="match status" value="1"/>
</dbReference>
<evidence type="ECO:0000256" key="1">
    <source>
        <dbReference type="SAM" id="MobiDB-lite"/>
    </source>
</evidence>
<feature type="chain" id="PRO_5046342105" description="Pyrroloquinoline quinone-dependent pyranose dehydrogenase beta-propeller domain-containing protein" evidence="2">
    <location>
        <begin position="23"/>
        <end position="486"/>
    </location>
</feature>
<dbReference type="InterPro" id="IPR011041">
    <property type="entry name" value="Quinoprot_gluc/sorb_DH_b-prop"/>
</dbReference>
<evidence type="ECO:0000313" key="5">
    <source>
        <dbReference type="Proteomes" id="UP001059893"/>
    </source>
</evidence>
<dbReference type="Gene3D" id="2.120.10.30">
    <property type="entry name" value="TolB, C-terminal domain"/>
    <property type="match status" value="1"/>
</dbReference>
<dbReference type="EMBL" id="JABSND010000084">
    <property type="protein sequence ID" value="KAI6298700.1"/>
    <property type="molecule type" value="Genomic_DNA"/>
</dbReference>
<feature type="compositionally biased region" description="Polar residues" evidence="1">
    <location>
        <begin position="378"/>
        <end position="389"/>
    </location>
</feature>
<feature type="region of interest" description="Disordered" evidence="1">
    <location>
        <begin position="365"/>
        <end position="392"/>
    </location>
</feature>
<protein>
    <recommendedName>
        <fullName evidence="3">Pyrroloquinoline quinone-dependent pyranose dehydrogenase beta-propeller domain-containing protein</fullName>
    </recommendedName>
</protein>
<dbReference type="Proteomes" id="UP001059893">
    <property type="component" value="Unassembled WGS sequence"/>
</dbReference>
<comment type="caution">
    <text evidence="4">The sequence shown here is derived from an EMBL/GenBank/DDBJ whole genome shotgun (WGS) entry which is preliminary data.</text>
</comment>
<evidence type="ECO:0000256" key="2">
    <source>
        <dbReference type="SAM" id="SignalP"/>
    </source>
</evidence>
<dbReference type="InterPro" id="IPR054539">
    <property type="entry name" value="Beta-prop_PDH"/>
</dbReference>
<evidence type="ECO:0000259" key="3">
    <source>
        <dbReference type="Pfam" id="PF22807"/>
    </source>
</evidence>
<feature type="domain" description="Pyrroloquinoline quinone-dependent pyranose dehydrogenase beta-propeller" evidence="3">
    <location>
        <begin position="43"/>
        <end position="427"/>
    </location>
</feature>
<accession>A0ABQ8NKX0</accession>
<feature type="signal peptide" evidence="2">
    <location>
        <begin position="1"/>
        <end position="22"/>
    </location>
</feature>
<dbReference type="Pfam" id="PF22807">
    <property type="entry name" value="TrAA12"/>
    <property type="match status" value="1"/>
</dbReference>
<proteinExistence type="predicted"/>
<name>A0ABQ8NKX0_PYRGI</name>
<reference evidence="4" key="1">
    <citation type="submission" date="2021-01" db="EMBL/GenBank/DDBJ databases">
        <title>Deciphering the adaptive evolutionary patterns associated with biogeogrpahic diversity in the finger millet blast pathogen Magnaporthe oryzae in Eastern Africa.</title>
        <authorList>
            <person name="Onyema G."/>
            <person name="Shittu T.A."/>
            <person name="Dodsworth S."/>
            <person name="Devilliers S."/>
            <person name="Muthumeenakshi S."/>
            <person name="Sreenivasaprasad S."/>
        </authorList>
    </citation>
    <scope>NUCLEOTIDE SEQUENCE</scope>
    <source>
        <strain evidence="4">D15/s37</strain>
    </source>
</reference>